<dbReference type="GO" id="GO:0003677">
    <property type="term" value="F:DNA binding"/>
    <property type="evidence" value="ECO:0007669"/>
    <property type="project" value="UniProtKB-KW"/>
</dbReference>
<dbReference type="Gene3D" id="3.40.190.10">
    <property type="entry name" value="Periplasmic binding protein-like II"/>
    <property type="match status" value="2"/>
</dbReference>
<keyword evidence="7" id="KW-1185">Reference proteome</keyword>
<name>A0A1M5MMF7_9RHOB</name>
<dbReference type="SUPFAM" id="SSF46785">
    <property type="entry name" value="Winged helix' DNA-binding domain"/>
    <property type="match status" value="1"/>
</dbReference>
<dbReference type="InterPro" id="IPR036388">
    <property type="entry name" value="WH-like_DNA-bd_sf"/>
</dbReference>
<comment type="similarity">
    <text evidence="1">Belongs to the LysR transcriptional regulatory family.</text>
</comment>
<dbReference type="GO" id="GO:0003700">
    <property type="term" value="F:DNA-binding transcription factor activity"/>
    <property type="evidence" value="ECO:0007669"/>
    <property type="project" value="InterPro"/>
</dbReference>
<reference evidence="6 7" key="1">
    <citation type="submission" date="2016-11" db="EMBL/GenBank/DDBJ databases">
        <authorList>
            <person name="Jaros S."/>
            <person name="Januszkiewicz K."/>
            <person name="Wedrychowicz H."/>
        </authorList>
    </citation>
    <scope>NUCLEOTIDE SEQUENCE [LARGE SCALE GENOMIC DNA]</scope>
    <source>
        <strain evidence="6 7">DSM 28715</strain>
    </source>
</reference>
<dbReference type="Pfam" id="PF03466">
    <property type="entry name" value="LysR_substrate"/>
    <property type="match status" value="1"/>
</dbReference>
<accession>A0A1M5MMF7</accession>
<dbReference type="InterPro" id="IPR036390">
    <property type="entry name" value="WH_DNA-bd_sf"/>
</dbReference>
<keyword evidence="4" id="KW-0804">Transcription</keyword>
<dbReference type="EMBL" id="FQXB01000001">
    <property type="protein sequence ID" value="SHG78594.1"/>
    <property type="molecule type" value="Genomic_DNA"/>
</dbReference>
<dbReference type="InterPro" id="IPR005119">
    <property type="entry name" value="LysR_subst-bd"/>
</dbReference>
<keyword evidence="2" id="KW-0805">Transcription regulation</keyword>
<gene>
    <name evidence="6" type="ORF">SAMN05444003_0914</name>
</gene>
<evidence type="ECO:0000256" key="1">
    <source>
        <dbReference type="ARBA" id="ARBA00009437"/>
    </source>
</evidence>
<evidence type="ECO:0000256" key="4">
    <source>
        <dbReference type="ARBA" id="ARBA00023163"/>
    </source>
</evidence>
<evidence type="ECO:0000313" key="7">
    <source>
        <dbReference type="Proteomes" id="UP000184074"/>
    </source>
</evidence>
<dbReference type="Gene3D" id="1.10.10.10">
    <property type="entry name" value="Winged helix-like DNA-binding domain superfamily/Winged helix DNA-binding domain"/>
    <property type="match status" value="1"/>
</dbReference>
<organism evidence="6 7">
    <name type="scientific">Cognatiyoonia sediminum</name>
    <dbReference type="NCBI Taxonomy" id="1508389"/>
    <lineage>
        <taxon>Bacteria</taxon>
        <taxon>Pseudomonadati</taxon>
        <taxon>Pseudomonadota</taxon>
        <taxon>Alphaproteobacteria</taxon>
        <taxon>Rhodobacterales</taxon>
        <taxon>Paracoccaceae</taxon>
        <taxon>Cognatiyoonia</taxon>
    </lineage>
</organism>
<sequence length="296" mass="32300">MSIRALRTLVAVSQNGSFRAAAEAENLTPSAVSHQMKGLEDQLGVELFDRSAKSAVLNSQGHLLATRAERMVNDYDNLAMEISPQGQLAGELALGAVPTTLTDIVPKALADLRVLYPALKIRLVPGLTNDLLMQLERGQIQAAVISKPDVLPAKLKFSNIAVEEMMLLTSTLEEALDPIDLLQSRPFIRFSRDAVVGKTIEAWLQEHQIHVSEVMELEGLEAITSMVANGIGVSIVPWNRKAQKIDKRLRWAPLGDKGPRRIVGLASRPSSTTGQLHDVLHSALEQSFQWGGSHDV</sequence>
<evidence type="ECO:0000256" key="3">
    <source>
        <dbReference type="ARBA" id="ARBA00023125"/>
    </source>
</evidence>
<dbReference type="PRINTS" id="PR00039">
    <property type="entry name" value="HTHLYSR"/>
</dbReference>
<dbReference type="Proteomes" id="UP000184074">
    <property type="component" value="Unassembled WGS sequence"/>
</dbReference>
<dbReference type="STRING" id="1508389.SAMN05444003_0914"/>
<dbReference type="InterPro" id="IPR000847">
    <property type="entry name" value="LysR_HTH_N"/>
</dbReference>
<keyword evidence="3" id="KW-0238">DNA-binding</keyword>
<proteinExistence type="inferred from homology"/>
<dbReference type="Pfam" id="PF00126">
    <property type="entry name" value="HTH_1"/>
    <property type="match status" value="1"/>
</dbReference>
<evidence type="ECO:0000256" key="2">
    <source>
        <dbReference type="ARBA" id="ARBA00023015"/>
    </source>
</evidence>
<dbReference type="GO" id="GO:0005829">
    <property type="term" value="C:cytosol"/>
    <property type="evidence" value="ECO:0007669"/>
    <property type="project" value="TreeGrafter"/>
</dbReference>
<protein>
    <submittedName>
        <fullName evidence="6">Transcriptional regulator, LysR family</fullName>
    </submittedName>
</protein>
<dbReference type="PROSITE" id="PS50931">
    <property type="entry name" value="HTH_LYSR"/>
    <property type="match status" value="1"/>
</dbReference>
<dbReference type="RefSeq" id="WP_072899632.1">
    <property type="nucleotide sequence ID" value="NZ_FQXB01000001.1"/>
</dbReference>
<feature type="domain" description="HTH lysR-type" evidence="5">
    <location>
        <begin position="1"/>
        <end position="58"/>
    </location>
</feature>
<evidence type="ECO:0000313" key="6">
    <source>
        <dbReference type="EMBL" id="SHG78594.1"/>
    </source>
</evidence>
<dbReference type="PANTHER" id="PTHR30419">
    <property type="entry name" value="HTH-TYPE TRANSCRIPTIONAL REGULATOR YBHD"/>
    <property type="match status" value="1"/>
</dbReference>
<dbReference type="SUPFAM" id="SSF53850">
    <property type="entry name" value="Periplasmic binding protein-like II"/>
    <property type="match status" value="1"/>
</dbReference>
<evidence type="ECO:0000259" key="5">
    <source>
        <dbReference type="PROSITE" id="PS50931"/>
    </source>
</evidence>
<dbReference type="InterPro" id="IPR050950">
    <property type="entry name" value="HTH-type_LysR_regulators"/>
</dbReference>
<dbReference type="AlphaFoldDB" id="A0A1M5MMF7"/>
<dbReference type="FunFam" id="1.10.10.10:FF:000001">
    <property type="entry name" value="LysR family transcriptional regulator"/>
    <property type="match status" value="1"/>
</dbReference>
<dbReference type="OrthoDB" id="9811588at2"/>